<dbReference type="InterPro" id="IPR017101">
    <property type="entry name" value="P-loop_ATP/GTP-bd_All4644_prd"/>
</dbReference>
<gene>
    <name evidence="1" type="ORF">ALO_06453</name>
</gene>
<dbReference type="OrthoDB" id="8564590at2"/>
<evidence type="ECO:0000313" key="2">
    <source>
        <dbReference type="Proteomes" id="UP000003240"/>
    </source>
</evidence>
<protein>
    <recommendedName>
        <fullName evidence="3">Kinase</fullName>
    </recommendedName>
</protein>
<dbReference type="SUPFAM" id="SSF52540">
    <property type="entry name" value="P-loop containing nucleoside triphosphate hydrolases"/>
    <property type="match status" value="1"/>
</dbReference>
<dbReference type="eggNOG" id="COG4639">
    <property type="taxonomic scope" value="Bacteria"/>
</dbReference>
<dbReference type="PANTHER" id="PTHR12083">
    <property type="entry name" value="BIFUNCTIONAL POLYNUCLEOTIDE PHOSPHATASE/KINASE"/>
    <property type="match status" value="1"/>
</dbReference>
<dbReference type="GO" id="GO:0046404">
    <property type="term" value="F:ATP-dependent polydeoxyribonucleotide 5'-hydroxyl-kinase activity"/>
    <property type="evidence" value="ECO:0007669"/>
    <property type="project" value="TreeGrafter"/>
</dbReference>
<dbReference type="PANTHER" id="PTHR12083:SF9">
    <property type="entry name" value="BIFUNCTIONAL POLYNUCLEOTIDE PHOSPHATASE_KINASE"/>
    <property type="match status" value="1"/>
</dbReference>
<dbReference type="Gene3D" id="3.40.50.300">
    <property type="entry name" value="P-loop containing nucleotide triphosphate hydrolases"/>
    <property type="match status" value="1"/>
</dbReference>
<dbReference type="STRING" id="1009370.ALO_06453"/>
<comment type="caution">
    <text evidence="1">The sequence shown here is derived from an EMBL/GenBank/DDBJ whole genome shotgun (WGS) entry which is preliminary data.</text>
</comment>
<name>F7NGU9_9FIRM</name>
<dbReference type="GO" id="GO:0006281">
    <property type="term" value="P:DNA repair"/>
    <property type="evidence" value="ECO:0007669"/>
    <property type="project" value="TreeGrafter"/>
</dbReference>
<dbReference type="EMBL" id="AFGF01000050">
    <property type="protein sequence ID" value="EGO64680.1"/>
    <property type="molecule type" value="Genomic_DNA"/>
</dbReference>
<sequence length="155" mass="18009">MEAVIFIGIQAAGKSTFYQENFFKTHIRINLDMLKTRHRESILLDACIRGKQPFVVDNTNPTVEDRKRYITIVKNAGFTVTGYYFHSCIQESIRRNESRTGREAVPVPGIKSTYAKLQLPRQEEGFDALYFVRTGHDSSNHNKIFIVQEWKHEIQ</sequence>
<evidence type="ECO:0000313" key="1">
    <source>
        <dbReference type="EMBL" id="EGO64680.1"/>
    </source>
</evidence>
<dbReference type="GO" id="GO:0003690">
    <property type="term" value="F:double-stranded DNA binding"/>
    <property type="evidence" value="ECO:0007669"/>
    <property type="project" value="TreeGrafter"/>
</dbReference>
<dbReference type="PIRSF" id="PIRSF037081">
    <property type="entry name" value="P-loop_All4644_prd"/>
    <property type="match status" value="1"/>
</dbReference>
<dbReference type="InterPro" id="IPR027417">
    <property type="entry name" value="P-loop_NTPase"/>
</dbReference>
<evidence type="ECO:0008006" key="3">
    <source>
        <dbReference type="Google" id="ProtNLM"/>
    </source>
</evidence>
<dbReference type="AlphaFoldDB" id="F7NGU9"/>
<dbReference type="GO" id="GO:0046403">
    <property type="term" value="F:polynucleotide 3'-phosphatase activity"/>
    <property type="evidence" value="ECO:0007669"/>
    <property type="project" value="TreeGrafter"/>
</dbReference>
<keyword evidence="2" id="KW-1185">Reference proteome</keyword>
<organism evidence="1 2">
    <name type="scientific">Acetonema longum DSM 6540</name>
    <dbReference type="NCBI Taxonomy" id="1009370"/>
    <lineage>
        <taxon>Bacteria</taxon>
        <taxon>Bacillati</taxon>
        <taxon>Bacillota</taxon>
        <taxon>Negativicutes</taxon>
        <taxon>Acetonemataceae</taxon>
        <taxon>Acetonema</taxon>
    </lineage>
</organism>
<reference evidence="1 2" key="1">
    <citation type="journal article" date="2011" name="EMBO J.">
        <title>Structural diversity of bacterial flagellar motors.</title>
        <authorList>
            <person name="Chen S."/>
            <person name="Beeby M."/>
            <person name="Murphy G.E."/>
            <person name="Leadbetter J.R."/>
            <person name="Hendrixson D.R."/>
            <person name="Briegel A."/>
            <person name="Li Z."/>
            <person name="Shi J."/>
            <person name="Tocheva E.I."/>
            <person name="Muller A."/>
            <person name="Dobro M.J."/>
            <person name="Jensen G.J."/>
        </authorList>
    </citation>
    <scope>NUCLEOTIDE SEQUENCE [LARGE SCALE GENOMIC DNA]</scope>
    <source>
        <strain evidence="1 2">DSM 6540</strain>
    </source>
</reference>
<dbReference type="Pfam" id="PF13671">
    <property type="entry name" value="AAA_33"/>
    <property type="match status" value="1"/>
</dbReference>
<accession>F7NGU9</accession>
<dbReference type="Proteomes" id="UP000003240">
    <property type="component" value="Unassembled WGS sequence"/>
</dbReference>
<proteinExistence type="predicted"/>